<evidence type="ECO:0000313" key="1">
    <source>
        <dbReference type="EMBL" id="MBG6136635.1"/>
    </source>
</evidence>
<sequence length="698" mass="76796">MTGHRDGSAVIDQVASTLRDLDVEPTAGRIADALVLAGYTTSAPLGGGAGLTPRPLYPEYAERSGSVSPLGKAPVYVQPEPPFDGLDQQEMEGDAYWLPAGPAAPGSLALSRALRPLRIRRPSVDRRELDEAATARRIAEEGLWEPVVRPRLERWPDLALVVDDAPSMAKWSGFVRQLHELTETLGAFRLLRRWELQRPADGPPTVRSGSRPPIAASGLADPTGRTLFLVVTDGADPHWNVTYPALLRRWGAHSPVAVLSLTPPRLWPRRGLRVVPGKVKLDRPLSPNGRWRGRTADGVRHPDPVPVVELHPRRVRWLAELLAGGADWSPQLLLDPSALPDGPDPVVERPALSAAEAVRRFRATYSPLAYSLLVYLADFPLTARFMAIVQQVALPNSGPLELAEVLDSDLVNASGLLRDDVRDELTAQVHPRERDRIRRRVGLMLDRRIGRSPERLAALVPRVGGTPGLYAIARDRGPVTWLPQSACSIESTVEPQARLEIRLRFGEAPVRSVHLGRLLERDVVSTTESFVAELRAARAGVLRIAGAELLQSTELDGVARVLVRHLESRESPQVVLTTENRHAMSAVYHGRPGLDRQIATELRLRLWRNVRPFDHAYQAVLGVLRGWGLRSTPDFEDALWVVVRGTPAEDWGPGTRLGRAREFAEDVGRRWLARSGGDRLVPLAVQDLPASSGTERQS</sequence>
<comment type="caution">
    <text evidence="1">The sequence shown here is derived from an EMBL/GenBank/DDBJ whole genome shotgun (WGS) entry which is preliminary data.</text>
</comment>
<keyword evidence="2" id="KW-1185">Reference proteome</keyword>
<reference evidence="1" key="1">
    <citation type="submission" date="2020-11" db="EMBL/GenBank/DDBJ databases">
        <title>Sequencing the genomes of 1000 actinobacteria strains.</title>
        <authorList>
            <person name="Klenk H.-P."/>
        </authorList>
    </citation>
    <scope>NUCLEOTIDE SEQUENCE</scope>
    <source>
        <strain evidence="1">DSM 45356</strain>
    </source>
</reference>
<dbReference type="EMBL" id="JADOUF010000001">
    <property type="protein sequence ID" value="MBG6136635.1"/>
    <property type="molecule type" value="Genomic_DNA"/>
</dbReference>
<evidence type="ECO:0000313" key="2">
    <source>
        <dbReference type="Proteomes" id="UP000622552"/>
    </source>
</evidence>
<name>A0A8J7KFU8_9ACTN</name>
<dbReference type="AlphaFoldDB" id="A0A8J7KFU8"/>
<accession>A0A8J7KFU8</accession>
<proteinExistence type="predicted"/>
<dbReference type="NCBIfam" id="NF041121">
    <property type="entry name" value="SAV_2336_NTERM"/>
    <property type="match status" value="1"/>
</dbReference>
<dbReference type="InterPro" id="IPR047738">
    <property type="entry name" value="SAV_2336-like_N"/>
</dbReference>
<dbReference type="RefSeq" id="WP_203787561.1">
    <property type="nucleotide sequence ID" value="NZ_BONS01000016.1"/>
</dbReference>
<organism evidence="1 2">
    <name type="scientific">Longispora fulva</name>
    <dbReference type="NCBI Taxonomy" id="619741"/>
    <lineage>
        <taxon>Bacteria</taxon>
        <taxon>Bacillati</taxon>
        <taxon>Actinomycetota</taxon>
        <taxon>Actinomycetes</taxon>
        <taxon>Micromonosporales</taxon>
        <taxon>Micromonosporaceae</taxon>
        <taxon>Longispora</taxon>
    </lineage>
</organism>
<dbReference type="Proteomes" id="UP000622552">
    <property type="component" value="Unassembled WGS sequence"/>
</dbReference>
<protein>
    <submittedName>
        <fullName evidence="1">Uncharacterized protein</fullName>
    </submittedName>
</protein>
<gene>
    <name evidence="1" type="ORF">IW245_002829</name>
</gene>